<dbReference type="SMART" id="SM00419">
    <property type="entry name" value="HTH_CRP"/>
    <property type="match status" value="1"/>
</dbReference>
<dbReference type="InterPro" id="IPR036390">
    <property type="entry name" value="WH_DNA-bd_sf"/>
</dbReference>
<dbReference type="Pfam" id="PF13545">
    <property type="entry name" value="HTH_Crp_2"/>
    <property type="match status" value="1"/>
</dbReference>
<protein>
    <recommendedName>
        <fullName evidence="4">HTH crp-type domain-containing protein</fullName>
    </recommendedName>
</protein>
<dbReference type="RefSeq" id="WP_278648142.1">
    <property type="nucleotide sequence ID" value="NZ_WNDV01000013.1"/>
</dbReference>
<dbReference type="InterPro" id="IPR012318">
    <property type="entry name" value="HTH_CRP"/>
</dbReference>
<accession>A0A833V1P2</accession>
<dbReference type="AlphaFoldDB" id="A0A833V1P2"/>
<evidence type="ECO:0000256" key="2">
    <source>
        <dbReference type="ARBA" id="ARBA00023125"/>
    </source>
</evidence>
<evidence type="ECO:0000256" key="1">
    <source>
        <dbReference type="ARBA" id="ARBA00023015"/>
    </source>
</evidence>
<organism evidence="5 6">
    <name type="scientific">Burkholderia lata (strain ATCC 17760 / DSM 23089 / LMG 22485 / NCIMB 9086 / R18194 / 383)</name>
    <dbReference type="NCBI Taxonomy" id="482957"/>
    <lineage>
        <taxon>Bacteria</taxon>
        <taxon>Pseudomonadati</taxon>
        <taxon>Pseudomonadota</taxon>
        <taxon>Betaproteobacteria</taxon>
        <taxon>Burkholderiales</taxon>
        <taxon>Burkholderiaceae</taxon>
        <taxon>Burkholderia</taxon>
        <taxon>Burkholderia cepacia complex</taxon>
    </lineage>
</organism>
<evidence type="ECO:0000256" key="3">
    <source>
        <dbReference type="ARBA" id="ARBA00023163"/>
    </source>
</evidence>
<evidence type="ECO:0000313" key="5">
    <source>
        <dbReference type="EMBL" id="KAF1036131.1"/>
    </source>
</evidence>
<dbReference type="SUPFAM" id="SSF46785">
    <property type="entry name" value="Winged helix' DNA-binding domain"/>
    <property type="match status" value="1"/>
</dbReference>
<gene>
    <name evidence="5" type="ORF">GAK33_04134</name>
</gene>
<keyword evidence="1" id="KW-0805">Transcription regulation</keyword>
<dbReference type="PROSITE" id="PS51063">
    <property type="entry name" value="HTH_CRP_2"/>
    <property type="match status" value="1"/>
</dbReference>
<evidence type="ECO:0000259" key="4">
    <source>
        <dbReference type="PROSITE" id="PS51063"/>
    </source>
</evidence>
<dbReference type="SUPFAM" id="SSF51206">
    <property type="entry name" value="cAMP-binding domain-like"/>
    <property type="match status" value="1"/>
</dbReference>
<sequence length="258" mass="28363">MEHRENNVVGLHSALNTNRFLSALDGIDRRALTPFLNLCHVKAGEVLCDAHTNPAAIFFPVTTAVSIQYLSIDGMTLGVAEIGREGVICTDVVGNWHTVSRRIVVYRGGSAYRLDAQRFADACEDSRPIRRQVFACLQAMLAQIAQTALCSRHHDVRQQLCRWLLVAHERSQSIEIPVTHGVLAQILGVRRETVSDAAQKLQKLGLIDQHRGSVVLTDVASLERIACGCHRQIRMVTQSIPGAEAHAAASSPHRLQTV</sequence>
<comment type="caution">
    <text evidence="5">The sequence shown here is derived from an EMBL/GenBank/DDBJ whole genome shotgun (WGS) entry which is preliminary data.</text>
</comment>
<dbReference type="GO" id="GO:0006355">
    <property type="term" value="P:regulation of DNA-templated transcription"/>
    <property type="evidence" value="ECO:0007669"/>
    <property type="project" value="InterPro"/>
</dbReference>
<reference evidence="6" key="1">
    <citation type="journal article" date="2020" name="MBio">
        <title>Horizontal gene transfer to a defensive symbiont with a reduced genome amongst a multipartite beetle microbiome.</title>
        <authorList>
            <person name="Waterworth S.C."/>
            <person name="Florez L.V."/>
            <person name="Rees E.R."/>
            <person name="Hertweck C."/>
            <person name="Kaltenpoth M."/>
            <person name="Kwan J.C."/>
        </authorList>
    </citation>
    <scope>NUCLEOTIDE SEQUENCE [LARGE SCALE GENOMIC DNA]</scope>
</reference>
<keyword evidence="3" id="KW-0804">Transcription</keyword>
<feature type="domain" description="HTH crp-type" evidence="4">
    <location>
        <begin position="154"/>
        <end position="220"/>
    </location>
</feature>
<dbReference type="GO" id="GO:0003677">
    <property type="term" value="F:DNA binding"/>
    <property type="evidence" value="ECO:0007669"/>
    <property type="project" value="UniProtKB-KW"/>
</dbReference>
<keyword evidence="2" id="KW-0238">DNA-binding</keyword>
<proteinExistence type="predicted"/>
<dbReference type="EMBL" id="WNDV01000013">
    <property type="protein sequence ID" value="KAF1036131.1"/>
    <property type="molecule type" value="Genomic_DNA"/>
</dbReference>
<dbReference type="InterPro" id="IPR014710">
    <property type="entry name" value="RmlC-like_jellyroll"/>
</dbReference>
<evidence type="ECO:0000313" key="6">
    <source>
        <dbReference type="Proteomes" id="UP000467522"/>
    </source>
</evidence>
<dbReference type="Proteomes" id="UP000467522">
    <property type="component" value="Unassembled WGS sequence"/>
</dbReference>
<dbReference type="InterPro" id="IPR018490">
    <property type="entry name" value="cNMP-bd_dom_sf"/>
</dbReference>
<name>A0A833V1P2_BURL3</name>
<dbReference type="Gene3D" id="2.60.120.10">
    <property type="entry name" value="Jelly Rolls"/>
    <property type="match status" value="1"/>
</dbReference>